<proteinExistence type="predicted"/>
<comment type="caution">
    <text evidence="2">The sequence shown here is derived from an EMBL/GenBank/DDBJ whole genome shotgun (WGS) entry which is preliminary data.</text>
</comment>
<dbReference type="SUPFAM" id="SSF50685">
    <property type="entry name" value="Barwin-like endoglucanases"/>
    <property type="match status" value="1"/>
</dbReference>
<dbReference type="InterPro" id="IPR051477">
    <property type="entry name" value="Expansin_CellWall"/>
</dbReference>
<reference evidence="2" key="1">
    <citation type="submission" date="2023-06" db="EMBL/GenBank/DDBJ databases">
        <title>Genome-scale phylogeny and comparative genomics of the fungal order Sordariales.</title>
        <authorList>
            <consortium name="Lawrence Berkeley National Laboratory"/>
            <person name="Hensen N."/>
            <person name="Bonometti L."/>
            <person name="Westerberg I."/>
            <person name="Brannstrom I.O."/>
            <person name="Guillou S."/>
            <person name="Cros-Aarteil S."/>
            <person name="Calhoun S."/>
            <person name="Haridas S."/>
            <person name="Kuo A."/>
            <person name="Mondo S."/>
            <person name="Pangilinan J."/>
            <person name="Riley R."/>
            <person name="LaButti K."/>
            <person name="Andreopoulos B."/>
            <person name="Lipzen A."/>
            <person name="Chen C."/>
            <person name="Yanf M."/>
            <person name="Daum C."/>
            <person name="Ng V."/>
            <person name="Clum A."/>
            <person name="Steindorff A."/>
            <person name="Ohm R."/>
            <person name="Martin F."/>
            <person name="Silar P."/>
            <person name="Natvig D."/>
            <person name="Lalanne C."/>
            <person name="Gautier V."/>
            <person name="Ament-velasquez S.L."/>
            <person name="Kruys A."/>
            <person name="Hutchinson M.I."/>
            <person name="Powell A.J."/>
            <person name="Barry K."/>
            <person name="Miller A.N."/>
            <person name="Grigoriev I.V."/>
            <person name="Debuchy R."/>
            <person name="Gladieux P."/>
            <person name="Thoren M.H."/>
            <person name="Johannesson H."/>
        </authorList>
    </citation>
    <scope>NUCLEOTIDE SEQUENCE</scope>
    <source>
        <strain evidence="2">SMH3391-2</strain>
    </source>
</reference>
<gene>
    <name evidence="2" type="ORF">B0T17DRAFT_477865</name>
</gene>
<name>A0AA40CEG8_9PEZI</name>
<dbReference type="Proteomes" id="UP001174934">
    <property type="component" value="Unassembled WGS sequence"/>
</dbReference>
<dbReference type="InterPro" id="IPR036908">
    <property type="entry name" value="RlpA-like_sf"/>
</dbReference>
<dbReference type="AlphaFoldDB" id="A0AA40CEG8"/>
<evidence type="ECO:0000313" key="3">
    <source>
        <dbReference type="Proteomes" id="UP001174934"/>
    </source>
</evidence>
<feature type="non-terminal residue" evidence="2">
    <location>
        <position position="1"/>
    </location>
</feature>
<organism evidence="2 3">
    <name type="scientific">Bombardia bombarda</name>
    <dbReference type="NCBI Taxonomy" id="252184"/>
    <lineage>
        <taxon>Eukaryota</taxon>
        <taxon>Fungi</taxon>
        <taxon>Dikarya</taxon>
        <taxon>Ascomycota</taxon>
        <taxon>Pezizomycotina</taxon>
        <taxon>Sordariomycetes</taxon>
        <taxon>Sordariomycetidae</taxon>
        <taxon>Sordariales</taxon>
        <taxon>Lasiosphaeriaceae</taxon>
        <taxon>Bombardia</taxon>
    </lineage>
</organism>
<evidence type="ECO:0000313" key="2">
    <source>
        <dbReference type="EMBL" id="KAK0634418.1"/>
    </source>
</evidence>
<sequence length="114" mass="12141">QKTYTGDLTYYNLGLGACGETSSNADMAVAVAHSLFDAAALEGSTNPNENPLCGRTIRVSRDYAEIGAGVISVLVKVVDRCVGCEPTDLDLSPAVYDLFAPEEKGRVPGQWEWA</sequence>
<dbReference type="Gene3D" id="2.40.40.10">
    <property type="entry name" value="RlpA-like domain"/>
    <property type="match status" value="1"/>
</dbReference>
<dbReference type="EMBL" id="JAULSR010000001">
    <property type="protein sequence ID" value="KAK0634418.1"/>
    <property type="molecule type" value="Genomic_DNA"/>
</dbReference>
<evidence type="ECO:0000256" key="1">
    <source>
        <dbReference type="ARBA" id="ARBA00022729"/>
    </source>
</evidence>
<protein>
    <submittedName>
        <fullName evidence="2">Plant expansin</fullName>
    </submittedName>
</protein>
<dbReference type="CDD" id="cd22191">
    <property type="entry name" value="DPBB_RlpA_EXP_N-like"/>
    <property type="match status" value="1"/>
</dbReference>
<dbReference type="PANTHER" id="PTHR31836">
    <property type="match status" value="1"/>
</dbReference>
<accession>A0AA40CEG8</accession>
<dbReference type="PANTHER" id="PTHR31836:SF28">
    <property type="entry name" value="SRCR DOMAIN-CONTAINING PROTEIN-RELATED"/>
    <property type="match status" value="1"/>
</dbReference>
<keyword evidence="1" id="KW-0732">Signal</keyword>
<feature type="non-terminal residue" evidence="2">
    <location>
        <position position="114"/>
    </location>
</feature>
<keyword evidence="3" id="KW-1185">Reference proteome</keyword>